<feature type="region of interest" description="Disordered" evidence="1">
    <location>
        <begin position="96"/>
        <end position="119"/>
    </location>
</feature>
<dbReference type="InterPro" id="IPR007039">
    <property type="entry name" value="TrbC/VirB2"/>
</dbReference>
<accession>A0A4Q2KIB0</accession>
<reference evidence="3 4" key="1">
    <citation type="submission" date="2019-01" db="EMBL/GenBank/DDBJ databases">
        <title>Altererythrobacter rhizovicinus sp. nov., isolated from the rhizosphere soil of Haloxylon ammodendron.</title>
        <authorList>
            <person name="Li H.-P."/>
            <person name="Gou J.-Y."/>
            <person name="Yao D."/>
            <person name="Han Q.-Q."/>
            <person name="Shao K.-Z."/>
            <person name="Zhao Q."/>
            <person name="Zhang J.-L."/>
        </authorList>
    </citation>
    <scope>NUCLEOTIDE SEQUENCE [LARGE SCALE GENOMIC DNA]</scope>
    <source>
        <strain evidence="3 4">AY-3R</strain>
    </source>
</reference>
<keyword evidence="4" id="KW-1185">Reference proteome</keyword>
<proteinExistence type="predicted"/>
<dbReference type="OrthoDB" id="7427835at2"/>
<protein>
    <recommendedName>
        <fullName evidence="5">TrbC/VirB2 family protein</fullName>
    </recommendedName>
</protein>
<evidence type="ECO:0000256" key="2">
    <source>
        <dbReference type="SAM" id="Phobius"/>
    </source>
</evidence>
<evidence type="ECO:0008006" key="5">
    <source>
        <dbReference type="Google" id="ProtNLM"/>
    </source>
</evidence>
<sequence>MAGQVTIFESTTASPLSEAVGWLTGTLLGSVATILCTLAIALVGLMMLSGRFPVRRGLQVAIGCFLLLGAPLVAITFTGVWRQPIPPQESIMVAEPADPRGDLLPADYDPYAGASLRPD</sequence>
<keyword evidence="2" id="KW-1133">Transmembrane helix</keyword>
<name>A0A4Q2KIB0_9SPHN</name>
<dbReference type="Proteomes" id="UP000293623">
    <property type="component" value="Unassembled WGS sequence"/>
</dbReference>
<evidence type="ECO:0000256" key="1">
    <source>
        <dbReference type="SAM" id="MobiDB-lite"/>
    </source>
</evidence>
<gene>
    <name evidence="3" type="ORF">ETX26_08070</name>
</gene>
<feature type="transmembrane region" description="Helical" evidence="2">
    <location>
        <begin position="60"/>
        <end position="81"/>
    </location>
</feature>
<dbReference type="EMBL" id="SDPV01000002">
    <property type="protein sequence ID" value="RXZ63900.1"/>
    <property type="molecule type" value="Genomic_DNA"/>
</dbReference>
<dbReference type="Pfam" id="PF04956">
    <property type="entry name" value="TrbC"/>
    <property type="match status" value="1"/>
</dbReference>
<keyword evidence="2" id="KW-0472">Membrane</keyword>
<comment type="caution">
    <text evidence="3">The sequence shown here is derived from an EMBL/GenBank/DDBJ whole genome shotgun (WGS) entry which is preliminary data.</text>
</comment>
<evidence type="ECO:0000313" key="4">
    <source>
        <dbReference type="Proteomes" id="UP000293623"/>
    </source>
</evidence>
<keyword evidence="2" id="KW-0812">Transmembrane</keyword>
<dbReference type="RefSeq" id="WP_129524218.1">
    <property type="nucleotide sequence ID" value="NZ_SDPV01000002.1"/>
</dbReference>
<organism evidence="3 4">
    <name type="scientific">Pelagerythrobacter rhizovicinus</name>
    <dbReference type="NCBI Taxonomy" id="2268576"/>
    <lineage>
        <taxon>Bacteria</taxon>
        <taxon>Pseudomonadati</taxon>
        <taxon>Pseudomonadota</taxon>
        <taxon>Alphaproteobacteria</taxon>
        <taxon>Sphingomonadales</taxon>
        <taxon>Erythrobacteraceae</taxon>
        <taxon>Pelagerythrobacter</taxon>
    </lineage>
</organism>
<feature type="transmembrane region" description="Helical" evidence="2">
    <location>
        <begin position="20"/>
        <end position="48"/>
    </location>
</feature>
<evidence type="ECO:0000313" key="3">
    <source>
        <dbReference type="EMBL" id="RXZ63900.1"/>
    </source>
</evidence>
<dbReference type="AlphaFoldDB" id="A0A4Q2KIB0"/>